<evidence type="ECO:0000256" key="3">
    <source>
        <dbReference type="ARBA" id="ARBA00022448"/>
    </source>
</evidence>
<feature type="transmembrane region" description="Helical" evidence="9">
    <location>
        <begin position="98"/>
        <end position="118"/>
    </location>
</feature>
<dbReference type="EMBL" id="AP018365">
    <property type="protein sequence ID" value="BBA96282.1"/>
    <property type="molecule type" value="Genomic_DNA"/>
</dbReference>
<keyword evidence="7 9" id="KW-0472">Membrane</keyword>
<dbReference type="GO" id="GO:0022857">
    <property type="term" value="F:transmembrane transporter activity"/>
    <property type="evidence" value="ECO:0007669"/>
    <property type="project" value="InterPro"/>
</dbReference>
<reference evidence="10 11" key="2">
    <citation type="journal article" date="2011" name="J. Antibiot.">
        <title>Furaquinocins I and J: novel polyketide isoprenoid hybrid compounds from Streptomyces reveromyceticus SN-593.</title>
        <authorList>
            <person name="Panthee S."/>
            <person name="Takahashi S."/>
            <person name="Takagi H."/>
            <person name="Nogawa T."/>
            <person name="Oowada E."/>
            <person name="Uramoto M."/>
            <person name="Osada H."/>
        </authorList>
    </citation>
    <scope>NUCLEOTIDE SEQUENCE [LARGE SCALE GENOMIC DNA]</scope>
    <source>
        <strain evidence="10 11">SN-593</strain>
    </source>
</reference>
<keyword evidence="11" id="KW-1185">Reference proteome</keyword>
<accession>A0A7U3VM77</accession>
<dbReference type="FunFam" id="1.10.3470.10:FF:000001">
    <property type="entry name" value="Vitamin B12 ABC transporter permease BtuC"/>
    <property type="match status" value="1"/>
</dbReference>
<protein>
    <submittedName>
        <fullName evidence="10">Putative ferrichrome ABC transport system permease</fullName>
    </submittedName>
</protein>
<feature type="transmembrane region" description="Helical" evidence="9">
    <location>
        <begin position="272"/>
        <end position="298"/>
    </location>
</feature>
<evidence type="ECO:0000256" key="1">
    <source>
        <dbReference type="ARBA" id="ARBA00004651"/>
    </source>
</evidence>
<keyword evidence="5 9" id="KW-0812">Transmembrane</keyword>
<proteinExistence type="inferred from homology"/>
<keyword evidence="6 9" id="KW-1133">Transmembrane helix</keyword>
<dbReference type="RefSeq" id="WP_202232739.1">
    <property type="nucleotide sequence ID" value="NZ_AP018365.1"/>
</dbReference>
<evidence type="ECO:0000313" key="10">
    <source>
        <dbReference type="EMBL" id="BBA96282.1"/>
    </source>
</evidence>
<evidence type="ECO:0000256" key="2">
    <source>
        <dbReference type="ARBA" id="ARBA00007935"/>
    </source>
</evidence>
<dbReference type="GO" id="GO:0033214">
    <property type="term" value="P:siderophore-iron import into cell"/>
    <property type="evidence" value="ECO:0007669"/>
    <property type="project" value="TreeGrafter"/>
</dbReference>
<dbReference type="InterPro" id="IPR000522">
    <property type="entry name" value="ABC_transptr_permease_BtuC"/>
</dbReference>
<name>A0A7U3VM77_9ACTN</name>
<dbReference type="Pfam" id="PF01032">
    <property type="entry name" value="FecCD"/>
    <property type="match status" value="1"/>
</dbReference>
<keyword evidence="3" id="KW-0813">Transport</keyword>
<dbReference type="Gene3D" id="1.10.3470.10">
    <property type="entry name" value="ABC transporter involved in vitamin B12 uptake, BtuC"/>
    <property type="match status" value="1"/>
</dbReference>
<dbReference type="GO" id="GO:0005886">
    <property type="term" value="C:plasma membrane"/>
    <property type="evidence" value="ECO:0007669"/>
    <property type="project" value="UniProtKB-SubCell"/>
</dbReference>
<feature type="transmembrane region" description="Helical" evidence="9">
    <location>
        <begin position="47"/>
        <end position="68"/>
    </location>
</feature>
<reference evidence="10 11" key="1">
    <citation type="journal article" date="2010" name="J. Bacteriol.">
        <title>Biochemical characterization of a novel indole prenyltransferase from Streptomyces sp. SN-593.</title>
        <authorList>
            <person name="Takahashi S."/>
            <person name="Takagi H."/>
            <person name="Toyoda A."/>
            <person name="Uramoto M."/>
            <person name="Nogawa T."/>
            <person name="Ueki M."/>
            <person name="Sakaki Y."/>
            <person name="Osada H."/>
        </authorList>
    </citation>
    <scope>NUCLEOTIDE SEQUENCE [LARGE SCALE GENOMIC DNA]</scope>
    <source>
        <strain evidence="10 11">SN-593</strain>
    </source>
</reference>
<feature type="transmembrane region" description="Helical" evidence="9">
    <location>
        <begin position="318"/>
        <end position="336"/>
    </location>
</feature>
<feature type="transmembrane region" description="Helical" evidence="9">
    <location>
        <begin position="348"/>
        <end position="365"/>
    </location>
</feature>
<feature type="region of interest" description="Disordered" evidence="8">
    <location>
        <begin position="1"/>
        <end position="35"/>
    </location>
</feature>
<feature type="transmembrane region" description="Helical" evidence="9">
    <location>
        <begin position="157"/>
        <end position="176"/>
    </location>
</feature>
<evidence type="ECO:0000313" key="11">
    <source>
        <dbReference type="Proteomes" id="UP000595703"/>
    </source>
</evidence>
<keyword evidence="4" id="KW-1003">Cell membrane</keyword>
<dbReference type="KEGG" id="arev:RVR_1508"/>
<reference evidence="10 11" key="3">
    <citation type="journal article" date="2011" name="Nat. Chem. Biol.">
        <title>Reveromycin A biosynthesis uses RevG and RevJ for stereospecific spiroacetal formation.</title>
        <authorList>
            <person name="Takahashi S."/>
            <person name="Toyoda A."/>
            <person name="Sekiyama Y."/>
            <person name="Takagi H."/>
            <person name="Nogawa T."/>
            <person name="Uramoto M."/>
            <person name="Suzuki R."/>
            <person name="Koshino H."/>
            <person name="Kumano T."/>
            <person name="Panthee S."/>
            <person name="Dairi T."/>
            <person name="Ishikawa J."/>
            <person name="Ikeda H."/>
            <person name="Sakaki Y."/>
            <person name="Osada H."/>
        </authorList>
    </citation>
    <scope>NUCLEOTIDE SEQUENCE [LARGE SCALE GENOMIC DNA]</scope>
    <source>
        <strain evidence="10 11">SN-593</strain>
    </source>
</reference>
<comment type="similarity">
    <text evidence="2">Belongs to the binding-protein-dependent transport system permease family. FecCD subfamily.</text>
</comment>
<comment type="subcellular location">
    <subcellularLocation>
        <location evidence="1">Cell membrane</location>
        <topology evidence="1">Multi-pass membrane protein</topology>
    </subcellularLocation>
</comment>
<dbReference type="AlphaFoldDB" id="A0A7U3VM77"/>
<evidence type="ECO:0000256" key="9">
    <source>
        <dbReference type="SAM" id="Phobius"/>
    </source>
</evidence>
<evidence type="ECO:0000256" key="6">
    <source>
        <dbReference type="ARBA" id="ARBA00022989"/>
    </source>
</evidence>
<organism evidence="10 11">
    <name type="scientific">Actinacidiphila reveromycinica</name>
    <dbReference type="NCBI Taxonomy" id="659352"/>
    <lineage>
        <taxon>Bacteria</taxon>
        <taxon>Bacillati</taxon>
        <taxon>Actinomycetota</taxon>
        <taxon>Actinomycetes</taxon>
        <taxon>Kitasatosporales</taxon>
        <taxon>Streptomycetaceae</taxon>
        <taxon>Actinacidiphila</taxon>
    </lineage>
</organism>
<dbReference type="CDD" id="cd06550">
    <property type="entry name" value="TM_ABC_iron-siderophores_like"/>
    <property type="match status" value="1"/>
</dbReference>
<dbReference type="PANTHER" id="PTHR30472:SF1">
    <property type="entry name" value="FE(3+) DICITRATE TRANSPORT SYSTEM PERMEASE PROTEIN FECC-RELATED"/>
    <property type="match status" value="1"/>
</dbReference>
<evidence type="ECO:0000256" key="5">
    <source>
        <dbReference type="ARBA" id="ARBA00022692"/>
    </source>
</evidence>
<evidence type="ECO:0000256" key="4">
    <source>
        <dbReference type="ARBA" id="ARBA00022475"/>
    </source>
</evidence>
<sequence length="372" mass="37053">MNVSRARVGPAPAAGSDGSAGPGRRAPAAARAAAPAPGRHRAATLSAGLLVAAAVLLLAVLASLAIGAKSVPAGTVWDTVFHHDPNNPDQIIVTSLRLPRTVIGLLAGAALGLSGTLMQGLTRNPLADPGLLGVNAGASLAVVAAISVFGVTSFTGYVWFGFVGAAAAALLVYAVGSLGREGATPVKLALAGAAVSAGLSSLTTAVLLTDTATFDQFRFWEVGSLAGRGLSTAAQAGPFMLVGAVCALGSGRLLNTLGLGDDTARGLGQNVAAARLFCALSVVLLCGSATALAGPIAFVGLTVPHTVRFFTGPDHRWILPYSLLIAPALLLVSDVVGRVVARPGEVQVGIVTAVIGAPVLVVLVRRSRLAGL</sequence>
<evidence type="ECO:0000256" key="7">
    <source>
        <dbReference type="ARBA" id="ARBA00023136"/>
    </source>
</evidence>
<feature type="transmembrane region" description="Helical" evidence="9">
    <location>
        <begin position="188"/>
        <end position="209"/>
    </location>
</feature>
<feature type="compositionally biased region" description="Low complexity" evidence="8">
    <location>
        <begin position="9"/>
        <end position="35"/>
    </location>
</feature>
<dbReference type="Proteomes" id="UP000595703">
    <property type="component" value="Chromosome"/>
</dbReference>
<dbReference type="InterPro" id="IPR037294">
    <property type="entry name" value="ABC_BtuC-like"/>
</dbReference>
<dbReference type="SUPFAM" id="SSF81345">
    <property type="entry name" value="ABC transporter involved in vitamin B12 uptake, BtuC"/>
    <property type="match status" value="1"/>
</dbReference>
<evidence type="ECO:0000256" key="8">
    <source>
        <dbReference type="SAM" id="MobiDB-lite"/>
    </source>
</evidence>
<feature type="transmembrane region" description="Helical" evidence="9">
    <location>
        <begin position="130"/>
        <end position="151"/>
    </location>
</feature>
<dbReference type="PANTHER" id="PTHR30472">
    <property type="entry name" value="FERRIC ENTEROBACTIN TRANSPORT SYSTEM PERMEASE PROTEIN"/>
    <property type="match status" value="1"/>
</dbReference>
<reference evidence="10 11" key="4">
    <citation type="journal article" date="2020" name="Sci. Rep.">
        <title>beta-carboline chemical signals induce reveromycin production through a LuxR family regulator in Streptomyces sp. SN-593.</title>
        <authorList>
            <person name="Panthee S."/>
            <person name="Kito N."/>
            <person name="Hayashi T."/>
            <person name="Shimizu T."/>
            <person name="Ishikawa J."/>
            <person name="Hamamoto H."/>
            <person name="Osada H."/>
            <person name="Takahashi S."/>
        </authorList>
    </citation>
    <scope>NUCLEOTIDE SEQUENCE [LARGE SCALE GENOMIC DNA]</scope>
    <source>
        <strain evidence="10 11">SN-593</strain>
    </source>
</reference>
<gene>
    <name evidence="10" type="ORF">RVR_1508</name>
</gene>
<feature type="transmembrane region" description="Helical" evidence="9">
    <location>
        <begin position="229"/>
        <end position="251"/>
    </location>
</feature>